<proteinExistence type="predicted"/>
<dbReference type="Proteomes" id="UP000023152">
    <property type="component" value="Unassembled WGS sequence"/>
</dbReference>
<reference evidence="2 3" key="1">
    <citation type="journal article" date="2013" name="Curr. Biol.">
        <title>The Genome of the Foraminiferan Reticulomyxa filosa.</title>
        <authorList>
            <person name="Glockner G."/>
            <person name="Hulsmann N."/>
            <person name="Schleicher M."/>
            <person name="Noegel A.A."/>
            <person name="Eichinger L."/>
            <person name="Gallinger C."/>
            <person name="Pawlowski J."/>
            <person name="Sierra R."/>
            <person name="Euteneuer U."/>
            <person name="Pillet L."/>
            <person name="Moustafa A."/>
            <person name="Platzer M."/>
            <person name="Groth M."/>
            <person name="Szafranski K."/>
            <person name="Schliwa M."/>
        </authorList>
    </citation>
    <scope>NUCLEOTIDE SEQUENCE [LARGE SCALE GENOMIC DNA]</scope>
</reference>
<accession>X6M5J8</accession>
<evidence type="ECO:0000313" key="3">
    <source>
        <dbReference type="Proteomes" id="UP000023152"/>
    </source>
</evidence>
<dbReference type="EMBL" id="ASPP01024186">
    <property type="protein sequence ID" value="ETO09268.1"/>
    <property type="molecule type" value="Genomic_DNA"/>
</dbReference>
<sequence length="338" mass="38273">KTVPERFVHALRQMRVDQDRINEVHSEYVGKAQVPLEFCTVTAAKHVAMGTKKLGLMPSSGDGVGPSNSEKRSEKCPSPRNITAIEDINSNSNSNNNVNGNGCEYYYPPFKYARSECGSVVRLKRHLHDLNVMNAHNVAYALEACLHNFPPVFIPEDLFNDESDTPEMFFDCMFQEMMDEKLSLAMHTEIPPHLLAFSSSSFSSSAIVATTLNSNKKSMDKRLPKGNEDDFKLDKITTNSNSSLFVNAHVPTEESLTPPQEIVWQALMHACRSEEYRQIRDNVCFDSYSTSAPPTKKINDILPALEVNFFFFCLERKTKKKNPKIVLSKQKFFFFGCF</sequence>
<name>X6M5J8_RETFI</name>
<feature type="region of interest" description="Disordered" evidence="1">
    <location>
        <begin position="55"/>
        <end position="80"/>
    </location>
</feature>
<gene>
    <name evidence="2" type="ORF">RFI_28122</name>
</gene>
<dbReference type="AlphaFoldDB" id="X6M5J8"/>
<comment type="caution">
    <text evidence="2">The sequence shown here is derived from an EMBL/GenBank/DDBJ whole genome shotgun (WGS) entry which is preliminary data.</text>
</comment>
<evidence type="ECO:0000256" key="1">
    <source>
        <dbReference type="SAM" id="MobiDB-lite"/>
    </source>
</evidence>
<evidence type="ECO:0000313" key="2">
    <source>
        <dbReference type="EMBL" id="ETO09268.1"/>
    </source>
</evidence>
<keyword evidence="3" id="KW-1185">Reference proteome</keyword>
<protein>
    <submittedName>
        <fullName evidence="2">Uncharacterized protein</fullName>
    </submittedName>
</protein>
<organism evidence="2 3">
    <name type="scientific">Reticulomyxa filosa</name>
    <dbReference type="NCBI Taxonomy" id="46433"/>
    <lineage>
        <taxon>Eukaryota</taxon>
        <taxon>Sar</taxon>
        <taxon>Rhizaria</taxon>
        <taxon>Retaria</taxon>
        <taxon>Foraminifera</taxon>
        <taxon>Monothalamids</taxon>
        <taxon>Reticulomyxidae</taxon>
        <taxon>Reticulomyxa</taxon>
    </lineage>
</organism>
<feature type="non-terminal residue" evidence="2">
    <location>
        <position position="1"/>
    </location>
</feature>